<keyword evidence="3 5" id="KW-1133">Transmembrane helix</keyword>
<comment type="subcellular location">
    <subcellularLocation>
        <location evidence="1">Membrane</location>
        <topology evidence="1">Multi-pass membrane protein</topology>
    </subcellularLocation>
</comment>
<evidence type="ECO:0000256" key="5">
    <source>
        <dbReference type="SAM" id="Phobius"/>
    </source>
</evidence>
<feature type="transmembrane region" description="Helical" evidence="5">
    <location>
        <begin position="12"/>
        <end position="33"/>
    </location>
</feature>
<dbReference type="GO" id="GO:0016020">
    <property type="term" value="C:membrane"/>
    <property type="evidence" value="ECO:0007669"/>
    <property type="project" value="UniProtKB-SubCell"/>
</dbReference>
<dbReference type="GO" id="GO:0022857">
    <property type="term" value="F:transmembrane transporter activity"/>
    <property type="evidence" value="ECO:0007669"/>
    <property type="project" value="InterPro"/>
</dbReference>
<evidence type="ECO:0000313" key="7">
    <source>
        <dbReference type="Proteomes" id="UP000570823"/>
    </source>
</evidence>
<reference evidence="6 7" key="1">
    <citation type="submission" date="2020-06" db="EMBL/GenBank/DDBJ databases">
        <title>Methanofollis fontis sp. nov., a methanogen isolated from marine sediments near a cold seep at Four-Way Closure Ridge offshore southwestern Taiwan.</title>
        <authorList>
            <person name="Chen S.-C."/>
            <person name="Teng N.-H."/>
            <person name="Lin Y.-S."/>
            <person name="Lai M.-C."/>
            <person name="Chen H.-H."/>
            <person name="Wang C.-C."/>
        </authorList>
    </citation>
    <scope>NUCLEOTIDE SEQUENCE [LARGE SCALE GENOMIC DNA]</scope>
    <source>
        <strain evidence="6 7">DSM 2702</strain>
    </source>
</reference>
<dbReference type="RefSeq" id="WP_176788589.1">
    <property type="nucleotide sequence ID" value="NZ_JABXWR010000001.1"/>
</dbReference>
<organism evidence="6 7">
    <name type="scientific">Methanofollis tationis</name>
    <dbReference type="NCBI Taxonomy" id="81417"/>
    <lineage>
        <taxon>Archaea</taxon>
        <taxon>Methanobacteriati</taxon>
        <taxon>Methanobacteriota</taxon>
        <taxon>Stenosarchaea group</taxon>
        <taxon>Methanomicrobia</taxon>
        <taxon>Methanomicrobiales</taxon>
        <taxon>Methanomicrobiaceae</taxon>
        <taxon>Methanofollis</taxon>
    </lineage>
</organism>
<name>A0A7K4HNT2_9EURY</name>
<comment type="caution">
    <text evidence="6">The sequence shown here is derived from an EMBL/GenBank/DDBJ whole genome shotgun (WGS) entry which is preliminary data.</text>
</comment>
<dbReference type="Pfam" id="PF00860">
    <property type="entry name" value="Xan_ur_permease"/>
    <property type="match status" value="1"/>
</dbReference>
<dbReference type="OrthoDB" id="76842at2157"/>
<evidence type="ECO:0000256" key="4">
    <source>
        <dbReference type="ARBA" id="ARBA00023136"/>
    </source>
</evidence>
<gene>
    <name evidence="6" type="ORF">HWN36_06400</name>
</gene>
<keyword evidence="2 5" id="KW-0812">Transmembrane</keyword>
<keyword evidence="7" id="KW-1185">Reference proteome</keyword>
<accession>A0A7K4HNT2</accession>
<evidence type="ECO:0000256" key="1">
    <source>
        <dbReference type="ARBA" id="ARBA00004141"/>
    </source>
</evidence>
<sequence>MDAGDVFAGFKTLFQGVQILFVAFGALVLVPLLTGLDPGVALCTAGIGTLIFQAVTGMKVPVFLASSFAFVPAITCGVAAWGVPGTLCGLAASGLLYVALSFVVRVFGSGVVTRLFPPVVVGPVICVIGLSLAPSAVGMALGRSGGLQVVPAETALFIAGIYLSTLFPAALS</sequence>
<dbReference type="AlphaFoldDB" id="A0A7K4HNT2"/>
<feature type="transmembrane region" description="Helical" evidence="5">
    <location>
        <begin position="89"/>
        <end position="107"/>
    </location>
</feature>
<evidence type="ECO:0008006" key="8">
    <source>
        <dbReference type="Google" id="ProtNLM"/>
    </source>
</evidence>
<dbReference type="InterPro" id="IPR006043">
    <property type="entry name" value="NCS2"/>
</dbReference>
<feature type="transmembrane region" description="Helical" evidence="5">
    <location>
        <begin position="119"/>
        <end position="142"/>
    </location>
</feature>
<protein>
    <recommendedName>
        <fullName evidence="8">Uracil permease</fullName>
    </recommendedName>
</protein>
<feature type="transmembrane region" description="Helical" evidence="5">
    <location>
        <begin position="154"/>
        <end position="171"/>
    </location>
</feature>
<evidence type="ECO:0000256" key="3">
    <source>
        <dbReference type="ARBA" id="ARBA00022989"/>
    </source>
</evidence>
<evidence type="ECO:0000313" key="6">
    <source>
        <dbReference type="EMBL" id="NVO66945.1"/>
    </source>
</evidence>
<proteinExistence type="predicted"/>
<keyword evidence="4 5" id="KW-0472">Membrane</keyword>
<evidence type="ECO:0000256" key="2">
    <source>
        <dbReference type="ARBA" id="ARBA00022692"/>
    </source>
</evidence>
<dbReference type="Proteomes" id="UP000570823">
    <property type="component" value="Unassembled WGS sequence"/>
</dbReference>
<dbReference type="EMBL" id="JABXWR010000001">
    <property type="protein sequence ID" value="NVO66945.1"/>
    <property type="molecule type" value="Genomic_DNA"/>
</dbReference>